<reference evidence="2" key="1">
    <citation type="submission" date="2020-01" db="EMBL/GenBank/DDBJ databases">
        <authorList>
            <consortium name="DOE Joint Genome Institute"/>
            <person name="Haridas S."/>
            <person name="Albert R."/>
            <person name="Binder M."/>
            <person name="Bloem J."/>
            <person name="Labutti K."/>
            <person name="Salamov A."/>
            <person name="Andreopoulos B."/>
            <person name="Baker S.E."/>
            <person name="Barry K."/>
            <person name="Bills G."/>
            <person name="Bluhm B.H."/>
            <person name="Cannon C."/>
            <person name="Castanera R."/>
            <person name="Culley D.E."/>
            <person name="Daum C."/>
            <person name="Ezra D."/>
            <person name="Gonzalez J.B."/>
            <person name="Henrissat B."/>
            <person name="Kuo A."/>
            <person name="Liang C."/>
            <person name="Lipzen A."/>
            <person name="Lutzoni F."/>
            <person name="Magnuson J."/>
            <person name="Mondo S."/>
            <person name="Nolan M."/>
            <person name="Ohm R."/>
            <person name="Pangilinan J."/>
            <person name="Park H.-J."/>
            <person name="Ramirez L."/>
            <person name="Alfaro M."/>
            <person name="Sun H."/>
            <person name="Tritt A."/>
            <person name="Yoshinaga Y."/>
            <person name="Zwiers L.-H."/>
            <person name="Turgeon B.G."/>
            <person name="Goodwin S.B."/>
            <person name="Spatafora J.W."/>
            <person name="Crous P.W."/>
            <person name="Grigoriev I.V."/>
        </authorList>
    </citation>
    <scope>NUCLEOTIDE SEQUENCE</scope>
    <source>
        <strain evidence="2">P77</strain>
    </source>
</reference>
<feature type="chain" id="PRO_5025380813" description="Cyanovirin-N domain-containing protein" evidence="1">
    <location>
        <begin position="20"/>
        <end position="156"/>
    </location>
</feature>
<dbReference type="AlphaFoldDB" id="A0A6A5K1D3"/>
<gene>
    <name evidence="2" type="ORF">BDW02DRAFT_603615</name>
</gene>
<evidence type="ECO:0000313" key="3">
    <source>
        <dbReference type="Proteomes" id="UP000800040"/>
    </source>
</evidence>
<name>A0A6A5K1D3_9PLEO</name>
<proteinExistence type="predicted"/>
<keyword evidence="1" id="KW-0732">Signal</keyword>
<accession>A0A6A5K1D3</accession>
<organism evidence="2 3">
    <name type="scientific">Decorospora gaudefroyi</name>
    <dbReference type="NCBI Taxonomy" id="184978"/>
    <lineage>
        <taxon>Eukaryota</taxon>
        <taxon>Fungi</taxon>
        <taxon>Dikarya</taxon>
        <taxon>Ascomycota</taxon>
        <taxon>Pezizomycotina</taxon>
        <taxon>Dothideomycetes</taxon>
        <taxon>Pleosporomycetidae</taxon>
        <taxon>Pleosporales</taxon>
        <taxon>Pleosporineae</taxon>
        <taxon>Pleosporaceae</taxon>
        <taxon>Decorospora</taxon>
    </lineage>
</organism>
<dbReference type="EMBL" id="ML975607">
    <property type="protein sequence ID" value="KAF1828224.1"/>
    <property type="molecule type" value="Genomic_DNA"/>
</dbReference>
<sequence>MYLPTLAAGLTLLVGLVKADFSVYITQDATPFLSPLDRLMFFDGPPSCDDVCGHGNSHALLDDVSYRGARCSGPGCGPPGYSGDIWELEVHVRDVTHWTIYQDDNYDMRPADNGPDMGSCVRDTSDSFVCACGVARDMGRRAFYCNSWVTADFLRQ</sequence>
<keyword evidence="3" id="KW-1185">Reference proteome</keyword>
<dbReference type="Proteomes" id="UP000800040">
    <property type="component" value="Unassembled WGS sequence"/>
</dbReference>
<feature type="signal peptide" evidence="1">
    <location>
        <begin position="1"/>
        <end position="19"/>
    </location>
</feature>
<evidence type="ECO:0000256" key="1">
    <source>
        <dbReference type="SAM" id="SignalP"/>
    </source>
</evidence>
<evidence type="ECO:0008006" key="4">
    <source>
        <dbReference type="Google" id="ProtNLM"/>
    </source>
</evidence>
<dbReference type="OrthoDB" id="5214288at2759"/>
<protein>
    <recommendedName>
        <fullName evidence="4">Cyanovirin-N domain-containing protein</fullName>
    </recommendedName>
</protein>
<evidence type="ECO:0000313" key="2">
    <source>
        <dbReference type="EMBL" id="KAF1828224.1"/>
    </source>
</evidence>